<feature type="transmembrane region" description="Helical" evidence="1">
    <location>
        <begin position="12"/>
        <end position="34"/>
    </location>
</feature>
<proteinExistence type="predicted"/>
<dbReference type="Proteomes" id="UP000694892">
    <property type="component" value="Chromosome 2L"/>
</dbReference>
<accession>A0A974HXM8</accession>
<dbReference type="AlphaFoldDB" id="A0A974HXM8"/>
<evidence type="ECO:0000313" key="3">
    <source>
        <dbReference type="Proteomes" id="UP000694892"/>
    </source>
</evidence>
<keyword evidence="1" id="KW-0812">Transmembrane</keyword>
<dbReference type="EMBL" id="CM004468">
    <property type="protein sequence ID" value="OCT94114.1"/>
    <property type="molecule type" value="Genomic_DNA"/>
</dbReference>
<feature type="transmembrane region" description="Helical" evidence="1">
    <location>
        <begin position="40"/>
        <end position="59"/>
    </location>
</feature>
<evidence type="ECO:0000256" key="1">
    <source>
        <dbReference type="SAM" id="Phobius"/>
    </source>
</evidence>
<gene>
    <name evidence="2" type="ORF">XELAEV_18011779mg</name>
</gene>
<reference evidence="3" key="1">
    <citation type="journal article" date="2016" name="Nature">
        <title>Genome evolution in the allotetraploid frog Xenopus laevis.</title>
        <authorList>
            <person name="Session A.M."/>
            <person name="Uno Y."/>
            <person name="Kwon T."/>
            <person name="Chapman J.A."/>
            <person name="Toyoda A."/>
            <person name="Takahashi S."/>
            <person name="Fukui A."/>
            <person name="Hikosaka A."/>
            <person name="Suzuki A."/>
            <person name="Kondo M."/>
            <person name="van Heeringen S.J."/>
            <person name="Quigley I."/>
            <person name="Heinz S."/>
            <person name="Ogino H."/>
            <person name="Ochi H."/>
            <person name="Hellsten U."/>
            <person name="Lyons J.B."/>
            <person name="Simakov O."/>
            <person name="Putnam N."/>
            <person name="Stites J."/>
            <person name="Kuroki Y."/>
            <person name="Tanaka T."/>
            <person name="Michiue T."/>
            <person name="Watanabe M."/>
            <person name="Bogdanovic O."/>
            <person name="Lister R."/>
            <person name="Georgiou G."/>
            <person name="Paranjpe S.S."/>
            <person name="van Kruijsbergen I."/>
            <person name="Shu S."/>
            <person name="Carlson J."/>
            <person name="Kinoshita T."/>
            <person name="Ohta Y."/>
            <person name="Mawaribuchi S."/>
            <person name="Jenkins J."/>
            <person name="Grimwood J."/>
            <person name="Schmutz J."/>
            <person name="Mitros T."/>
            <person name="Mozaffari S.V."/>
            <person name="Suzuki Y."/>
            <person name="Haramoto Y."/>
            <person name="Yamamoto T.S."/>
            <person name="Takagi C."/>
            <person name="Heald R."/>
            <person name="Miller K."/>
            <person name="Haudenschild C."/>
            <person name="Kitzman J."/>
            <person name="Nakayama T."/>
            <person name="Izutsu Y."/>
            <person name="Robert J."/>
            <person name="Fortriede J."/>
            <person name="Burns K."/>
            <person name="Lotay V."/>
            <person name="Karimi K."/>
            <person name="Yasuoka Y."/>
            <person name="Dichmann D.S."/>
            <person name="Flajnik M.F."/>
            <person name="Houston D.W."/>
            <person name="Shendure J."/>
            <person name="DuPasquier L."/>
            <person name="Vize P.D."/>
            <person name="Zorn A.M."/>
            <person name="Ito M."/>
            <person name="Marcotte E.M."/>
            <person name="Wallingford J.B."/>
            <person name="Ito Y."/>
            <person name="Asashima M."/>
            <person name="Ueno N."/>
            <person name="Matsuda Y."/>
            <person name="Veenstra G.J."/>
            <person name="Fujiyama A."/>
            <person name="Harland R.M."/>
            <person name="Taira M."/>
            <person name="Rokhsar D.S."/>
        </authorList>
    </citation>
    <scope>NUCLEOTIDE SEQUENCE [LARGE SCALE GENOMIC DNA]</scope>
    <source>
        <strain evidence="3">J</strain>
    </source>
</reference>
<evidence type="ECO:0000313" key="2">
    <source>
        <dbReference type="EMBL" id="OCT94114.1"/>
    </source>
</evidence>
<name>A0A974HXM8_XENLA</name>
<organism evidence="2 3">
    <name type="scientific">Xenopus laevis</name>
    <name type="common">African clawed frog</name>
    <dbReference type="NCBI Taxonomy" id="8355"/>
    <lineage>
        <taxon>Eukaryota</taxon>
        <taxon>Metazoa</taxon>
        <taxon>Chordata</taxon>
        <taxon>Craniata</taxon>
        <taxon>Vertebrata</taxon>
        <taxon>Euteleostomi</taxon>
        <taxon>Amphibia</taxon>
        <taxon>Batrachia</taxon>
        <taxon>Anura</taxon>
        <taxon>Pipoidea</taxon>
        <taxon>Pipidae</taxon>
        <taxon>Xenopodinae</taxon>
        <taxon>Xenopus</taxon>
        <taxon>Xenopus</taxon>
    </lineage>
</organism>
<keyword evidence="1" id="KW-1133">Transmembrane helix</keyword>
<protein>
    <submittedName>
        <fullName evidence="2">Uncharacterized protein</fullName>
    </submittedName>
</protein>
<keyword evidence="1" id="KW-0472">Membrane</keyword>
<sequence>MFLCMKGYKNHGLYTCSQACFLVAMIQLVLSFSLAGILNIFIWAVTKMTCITSVVLVLYDIIITNQKHTGCSICSVRLAHWDTRKTTGGPRCQWAPCF</sequence>